<dbReference type="HOGENOM" id="CLU_2122853_0_0_1"/>
<dbReference type="EMBL" id="GG698558">
    <property type="protein sequence ID" value="EGE00854.1"/>
    <property type="molecule type" value="Genomic_DNA"/>
</dbReference>
<reference evidence="2" key="1">
    <citation type="journal article" date="2012" name="MBio">
        <title>Comparative genome analysis of Trichophyton rubrum and related dermatophytes reveals candidate genes involved in infection.</title>
        <authorList>
            <person name="Martinez D.A."/>
            <person name="Oliver B.G."/>
            <person name="Graeser Y."/>
            <person name="Goldberg J.M."/>
            <person name="Li W."/>
            <person name="Martinez-Rossi N.M."/>
            <person name="Monod M."/>
            <person name="Shelest E."/>
            <person name="Barton R.C."/>
            <person name="Birch E."/>
            <person name="Brakhage A.A."/>
            <person name="Chen Z."/>
            <person name="Gurr S.J."/>
            <person name="Heiman D."/>
            <person name="Heitman J."/>
            <person name="Kosti I."/>
            <person name="Rossi A."/>
            <person name="Saif S."/>
            <person name="Samalova M."/>
            <person name="Saunders C.W."/>
            <person name="Shea T."/>
            <person name="Summerbell R.C."/>
            <person name="Xu J."/>
            <person name="Young S."/>
            <person name="Zeng Q."/>
            <person name="Birren B.W."/>
            <person name="Cuomo C.A."/>
            <person name="White T.C."/>
        </authorList>
    </citation>
    <scope>NUCLEOTIDE SEQUENCE [LARGE SCALE GENOMIC DNA]</scope>
    <source>
        <strain evidence="2">CBS 112818</strain>
    </source>
</reference>
<dbReference type="AlphaFoldDB" id="F2SBA4"/>
<proteinExistence type="predicted"/>
<protein>
    <submittedName>
        <fullName evidence="1">Uncharacterized protein</fullName>
    </submittedName>
</protein>
<sequence length="114" mass="12327">MVDLASPDGEEVSLENINLPPGHELSKFRIMQALKGLKNRFLSSLRCIEESLQSGFSSVVAAIEKGFDTLDLPLPPTPPAPLRLPRSLPVRGLCLDLLGAWEVPGKLLNAVVTN</sequence>
<accession>F2SBA4</accession>
<dbReference type="Proteomes" id="UP000009172">
    <property type="component" value="Unassembled WGS sequence"/>
</dbReference>
<evidence type="ECO:0000313" key="1">
    <source>
        <dbReference type="EMBL" id="EGE00854.1"/>
    </source>
</evidence>
<organism evidence="1 2">
    <name type="scientific">Trichophyton tonsurans (strain CBS 112818)</name>
    <name type="common">Scalp ringworm fungus</name>
    <dbReference type="NCBI Taxonomy" id="647933"/>
    <lineage>
        <taxon>Eukaryota</taxon>
        <taxon>Fungi</taxon>
        <taxon>Dikarya</taxon>
        <taxon>Ascomycota</taxon>
        <taxon>Pezizomycotina</taxon>
        <taxon>Eurotiomycetes</taxon>
        <taxon>Eurotiomycetidae</taxon>
        <taxon>Onygenales</taxon>
        <taxon>Arthrodermataceae</taxon>
        <taxon>Trichophyton</taxon>
    </lineage>
</organism>
<name>F2SBA4_TRIT1</name>
<gene>
    <name evidence="1" type="ORF">TESG_08112</name>
</gene>
<evidence type="ECO:0000313" key="2">
    <source>
        <dbReference type="Proteomes" id="UP000009172"/>
    </source>
</evidence>
<keyword evidence="2" id="KW-1185">Reference proteome</keyword>